<keyword evidence="1" id="KW-0812">Transmembrane</keyword>
<proteinExistence type="predicted"/>
<sequence length="80" mass="7926">MANQDLSIVLGARPATPERWSLTQASLLGVAVGLVYGLVSVMISPSPLAIDAVEVLASACIGLGLVAIAAGARNVAVGAK</sequence>
<dbReference type="RefSeq" id="WP_128777754.1">
    <property type="nucleotide sequence ID" value="NZ_RYFI01000011.1"/>
</dbReference>
<keyword evidence="3" id="KW-1185">Reference proteome</keyword>
<feature type="transmembrane region" description="Helical" evidence="1">
    <location>
        <begin position="21"/>
        <end position="43"/>
    </location>
</feature>
<comment type="caution">
    <text evidence="2">The sequence shown here is derived from an EMBL/GenBank/DDBJ whole genome shotgun (WGS) entry which is preliminary data.</text>
</comment>
<accession>A0A4Q0MHV5</accession>
<evidence type="ECO:0000313" key="2">
    <source>
        <dbReference type="EMBL" id="RXF72893.1"/>
    </source>
</evidence>
<organism evidence="2 3">
    <name type="scientific">Hansschlegelia zhihuaiae</name>
    <dbReference type="NCBI Taxonomy" id="405005"/>
    <lineage>
        <taxon>Bacteria</taxon>
        <taxon>Pseudomonadati</taxon>
        <taxon>Pseudomonadota</taxon>
        <taxon>Alphaproteobacteria</taxon>
        <taxon>Hyphomicrobiales</taxon>
        <taxon>Methylopilaceae</taxon>
        <taxon>Hansschlegelia</taxon>
    </lineage>
</organism>
<feature type="transmembrane region" description="Helical" evidence="1">
    <location>
        <begin position="55"/>
        <end position="76"/>
    </location>
</feature>
<evidence type="ECO:0000313" key="3">
    <source>
        <dbReference type="Proteomes" id="UP000289708"/>
    </source>
</evidence>
<name>A0A4Q0MHV5_9HYPH</name>
<dbReference type="AlphaFoldDB" id="A0A4Q0MHV5"/>
<keyword evidence="1" id="KW-1133">Transmembrane helix</keyword>
<dbReference type="EMBL" id="RYFI01000011">
    <property type="protein sequence ID" value="RXF72893.1"/>
    <property type="molecule type" value="Genomic_DNA"/>
</dbReference>
<dbReference type="Proteomes" id="UP000289708">
    <property type="component" value="Unassembled WGS sequence"/>
</dbReference>
<keyword evidence="1" id="KW-0472">Membrane</keyword>
<protein>
    <submittedName>
        <fullName evidence="2">Uncharacterized protein</fullName>
    </submittedName>
</protein>
<reference evidence="2 3" key="1">
    <citation type="submission" date="2018-12" db="EMBL/GenBank/DDBJ databases">
        <title>bacterium Hansschlegelia zhihuaiae S113.</title>
        <authorList>
            <person name="He J."/>
        </authorList>
    </citation>
    <scope>NUCLEOTIDE SEQUENCE [LARGE SCALE GENOMIC DNA]</scope>
    <source>
        <strain evidence="2 3">S 113</strain>
    </source>
</reference>
<gene>
    <name evidence="2" type="ORF">EK403_12105</name>
</gene>
<evidence type="ECO:0000256" key="1">
    <source>
        <dbReference type="SAM" id="Phobius"/>
    </source>
</evidence>